<evidence type="ECO:0000313" key="3">
    <source>
        <dbReference type="Proteomes" id="UP000539146"/>
    </source>
</evidence>
<accession>A0A850DU86</accession>
<dbReference type="RefSeq" id="WP_175325873.1">
    <property type="nucleotide sequence ID" value="NZ_BAAAWP010000001.1"/>
</dbReference>
<sequence>MNARNLACRTFAATAALLTLVVGVAGCAVQQRDTTRPSERTQSVDADTAKRTMIDIVDQTTAALGGEWETRTSPDYVESCQLSGDEEGARWVYRVARSGSGDKDADAAAASDIWTSAGMTVDRLADTKGPALVARGGDRVETIRLFAFPDNYSIQALSMCFAGDADEIEERQAEE</sequence>
<protein>
    <recommendedName>
        <fullName evidence="4">Lipoprotein</fullName>
    </recommendedName>
</protein>
<dbReference type="EMBL" id="JABMCG010000097">
    <property type="protein sequence ID" value="NUU28078.1"/>
    <property type="molecule type" value="Genomic_DNA"/>
</dbReference>
<evidence type="ECO:0000313" key="2">
    <source>
        <dbReference type="EMBL" id="NUU28078.1"/>
    </source>
</evidence>
<proteinExistence type="predicted"/>
<dbReference type="Proteomes" id="UP000539146">
    <property type="component" value="Unassembled WGS sequence"/>
</dbReference>
<dbReference type="AlphaFoldDB" id="A0A850DU86"/>
<keyword evidence="1" id="KW-0732">Signal</keyword>
<reference evidence="2 3" key="1">
    <citation type="submission" date="2020-05" db="EMBL/GenBank/DDBJ databases">
        <title>Genome Sequencing of Type Strains.</title>
        <authorList>
            <person name="Lemaire J.F."/>
            <person name="Inderbitzin P."/>
            <person name="Gregorio O.A."/>
            <person name="Collins S.B."/>
            <person name="Wespe N."/>
            <person name="Knight-Connoni V."/>
        </authorList>
    </citation>
    <scope>NUCLEOTIDE SEQUENCE [LARGE SCALE GENOMIC DNA]</scope>
    <source>
        <strain evidence="2 3">DSM 20512</strain>
    </source>
</reference>
<feature type="chain" id="PRO_5032491371" description="Lipoprotein" evidence="1">
    <location>
        <begin position="28"/>
        <end position="175"/>
    </location>
</feature>
<organism evidence="2 3">
    <name type="scientific">Curtobacterium citreum</name>
    <dbReference type="NCBI Taxonomy" id="2036"/>
    <lineage>
        <taxon>Bacteria</taxon>
        <taxon>Bacillati</taxon>
        <taxon>Actinomycetota</taxon>
        <taxon>Actinomycetes</taxon>
        <taxon>Micrococcales</taxon>
        <taxon>Microbacteriaceae</taxon>
        <taxon>Curtobacterium</taxon>
    </lineage>
</organism>
<feature type="signal peptide" evidence="1">
    <location>
        <begin position="1"/>
        <end position="27"/>
    </location>
</feature>
<evidence type="ECO:0008006" key="4">
    <source>
        <dbReference type="Google" id="ProtNLM"/>
    </source>
</evidence>
<dbReference type="PROSITE" id="PS51257">
    <property type="entry name" value="PROKAR_LIPOPROTEIN"/>
    <property type="match status" value="1"/>
</dbReference>
<evidence type="ECO:0000256" key="1">
    <source>
        <dbReference type="SAM" id="SignalP"/>
    </source>
</evidence>
<comment type="caution">
    <text evidence="2">The sequence shown here is derived from an EMBL/GenBank/DDBJ whole genome shotgun (WGS) entry which is preliminary data.</text>
</comment>
<name>A0A850DU86_9MICO</name>
<gene>
    <name evidence="2" type="ORF">HP467_08120</name>
</gene>